<keyword evidence="3" id="KW-0805">Transcription regulation</keyword>
<evidence type="ECO:0000256" key="1">
    <source>
        <dbReference type="ARBA" id="ARBA00005384"/>
    </source>
</evidence>
<keyword evidence="8" id="KW-1185">Reference proteome</keyword>
<evidence type="ECO:0000256" key="3">
    <source>
        <dbReference type="ARBA" id="ARBA00023015"/>
    </source>
</evidence>
<evidence type="ECO:0000313" key="7">
    <source>
        <dbReference type="EMBL" id="WYZ21055.1"/>
    </source>
</evidence>
<dbReference type="InterPro" id="IPR051446">
    <property type="entry name" value="HTH_trans_reg/aminotransferase"/>
</dbReference>
<sequence>METKEKLFLYEETAAKIESSIKQLQLQPGDKIASVRKISTEFHVSVNTVFQAYAILEAKGIIYSKPKSGYFISMSPKSAIISLKKNDLTLPTIVDITAMSAVMMKKAKEKEIVNFSILAPVNEHLPITKLNKYVTSSLYEISNDNYQYHLVDGHPALIKQLALKTFDWPNSISQDKILVTNGCMEAINLCLDAITKPGDIVAIESPTYHGILQSLEQRGLQALEIGVNPETGLCLDDLKEGLKKNKVAACIFMPNCHNPVGCKMPEANKIELVNLLGGLDIPLIEDDALGELSFHSAVFPAKAYDKYNNVLYCSSFSKTLAPGFRIGWVSGGKYHHAIEKLKYGSNMSTNSVLQAAIGKYLESGQYNKHIRKMRNALQSQMLKYLSTISEIFPAGTKLAIPQGGLSIWIELPPKIDAYALQKEALNKGVGICPGHIFSTSDFFHHYIRINYCPLWNHKTEKAINTLAKVLQRLT</sequence>
<dbReference type="Gene3D" id="1.10.10.10">
    <property type="entry name" value="Winged helix-like DNA-binding domain superfamily/Winged helix DNA-binding domain"/>
    <property type="match status" value="1"/>
</dbReference>
<dbReference type="InterPro" id="IPR015424">
    <property type="entry name" value="PyrdxlP-dep_Trfase"/>
</dbReference>
<evidence type="ECO:0000256" key="4">
    <source>
        <dbReference type="ARBA" id="ARBA00023125"/>
    </source>
</evidence>
<dbReference type="Pfam" id="PF00155">
    <property type="entry name" value="Aminotran_1_2"/>
    <property type="match status" value="1"/>
</dbReference>
<evidence type="ECO:0000313" key="8">
    <source>
        <dbReference type="Proteomes" id="UP001623852"/>
    </source>
</evidence>
<reference evidence="7 8" key="1">
    <citation type="submission" date="2024-03" db="EMBL/GenBank/DDBJ databases">
        <title>Flavobacterium soyae.</title>
        <authorList>
            <person name="Zheng W."/>
        </authorList>
    </citation>
    <scope>NUCLEOTIDE SEQUENCE [LARGE SCALE GENOMIC DNA]</scope>
    <source>
        <strain evidence="7 8">55</strain>
    </source>
</reference>
<dbReference type="SUPFAM" id="SSF46785">
    <property type="entry name" value="Winged helix' DNA-binding domain"/>
    <property type="match status" value="1"/>
</dbReference>
<dbReference type="Gene3D" id="3.90.1150.10">
    <property type="entry name" value="Aspartate Aminotransferase, domain 1"/>
    <property type="match status" value="1"/>
</dbReference>
<keyword evidence="5" id="KW-0804">Transcription</keyword>
<comment type="similarity">
    <text evidence="1">In the C-terminal section; belongs to the class-I pyridoxal-phosphate-dependent aminotransferase family.</text>
</comment>
<dbReference type="InterPro" id="IPR036390">
    <property type="entry name" value="WH_DNA-bd_sf"/>
</dbReference>
<gene>
    <name evidence="7" type="ORF">AABD74_06235</name>
</gene>
<dbReference type="InterPro" id="IPR015421">
    <property type="entry name" value="PyrdxlP-dep_Trfase_major"/>
</dbReference>
<dbReference type="PROSITE" id="PS50949">
    <property type="entry name" value="HTH_GNTR"/>
    <property type="match status" value="1"/>
</dbReference>
<accession>A0ABZ2UHR2</accession>
<proteinExistence type="inferred from homology"/>
<name>A0ABZ2UHR2_9FLAO</name>
<dbReference type="SUPFAM" id="SSF53383">
    <property type="entry name" value="PLP-dependent transferases"/>
    <property type="match status" value="1"/>
</dbReference>
<dbReference type="Proteomes" id="UP001623852">
    <property type="component" value="Chromosome"/>
</dbReference>
<evidence type="ECO:0000256" key="2">
    <source>
        <dbReference type="ARBA" id="ARBA00022898"/>
    </source>
</evidence>
<dbReference type="PANTHER" id="PTHR46577">
    <property type="entry name" value="HTH-TYPE TRANSCRIPTIONAL REGULATORY PROTEIN GABR"/>
    <property type="match status" value="1"/>
</dbReference>
<dbReference type="InterPro" id="IPR004839">
    <property type="entry name" value="Aminotransferase_I/II_large"/>
</dbReference>
<keyword evidence="4" id="KW-0238">DNA-binding</keyword>
<feature type="domain" description="HTH gntR-type" evidence="6">
    <location>
        <begin position="7"/>
        <end position="75"/>
    </location>
</feature>
<keyword evidence="7" id="KW-0808">Transferase</keyword>
<evidence type="ECO:0000259" key="6">
    <source>
        <dbReference type="PROSITE" id="PS50949"/>
    </source>
</evidence>
<evidence type="ECO:0000256" key="5">
    <source>
        <dbReference type="ARBA" id="ARBA00023163"/>
    </source>
</evidence>
<dbReference type="InterPro" id="IPR000524">
    <property type="entry name" value="Tscrpt_reg_HTH_GntR"/>
</dbReference>
<dbReference type="GO" id="GO:0008483">
    <property type="term" value="F:transaminase activity"/>
    <property type="evidence" value="ECO:0007669"/>
    <property type="project" value="UniProtKB-KW"/>
</dbReference>
<keyword evidence="2" id="KW-0663">Pyridoxal phosphate</keyword>
<dbReference type="CDD" id="cd07377">
    <property type="entry name" value="WHTH_GntR"/>
    <property type="match status" value="1"/>
</dbReference>
<dbReference type="PANTHER" id="PTHR46577:SF1">
    <property type="entry name" value="HTH-TYPE TRANSCRIPTIONAL REGULATORY PROTEIN GABR"/>
    <property type="match status" value="1"/>
</dbReference>
<dbReference type="RefSeq" id="WP_232677591.1">
    <property type="nucleotide sequence ID" value="NZ_CP150845.1"/>
</dbReference>
<organism evidence="7 8">
    <name type="scientific">Flavobacterium soyae</name>
    <dbReference type="NCBI Taxonomy" id="2903098"/>
    <lineage>
        <taxon>Bacteria</taxon>
        <taxon>Pseudomonadati</taxon>
        <taxon>Bacteroidota</taxon>
        <taxon>Flavobacteriia</taxon>
        <taxon>Flavobacteriales</taxon>
        <taxon>Flavobacteriaceae</taxon>
        <taxon>Flavobacterium</taxon>
    </lineage>
</organism>
<protein>
    <submittedName>
        <fullName evidence="7">PLP-dependent aminotransferase family protein</fullName>
    </submittedName>
</protein>
<dbReference type="Pfam" id="PF00392">
    <property type="entry name" value="GntR"/>
    <property type="match status" value="1"/>
</dbReference>
<dbReference type="Gene3D" id="3.40.640.10">
    <property type="entry name" value="Type I PLP-dependent aspartate aminotransferase-like (Major domain)"/>
    <property type="match status" value="1"/>
</dbReference>
<dbReference type="EMBL" id="CP150845">
    <property type="protein sequence ID" value="WYZ21055.1"/>
    <property type="molecule type" value="Genomic_DNA"/>
</dbReference>
<dbReference type="CDD" id="cd00609">
    <property type="entry name" value="AAT_like"/>
    <property type="match status" value="1"/>
</dbReference>
<dbReference type="InterPro" id="IPR015422">
    <property type="entry name" value="PyrdxlP-dep_Trfase_small"/>
</dbReference>
<dbReference type="InterPro" id="IPR036388">
    <property type="entry name" value="WH-like_DNA-bd_sf"/>
</dbReference>
<keyword evidence="7" id="KW-0032">Aminotransferase</keyword>
<dbReference type="SMART" id="SM00345">
    <property type="entry name" value="HTH_GNTR"/>
    <property type="match status" value="1"/>
</dbReference>